<dbReference type="GO" id="GO:0030288">
    <property type="term" value="C:outer membrane-bounded periplasmic space"/>
    <property type="evidence" value="ECO:0007669"/>
    <property type="project" value="InterPro"/>
</dbReference>
<dbReference type="GO" id="GO:0031992">
    <property type="term" value="F:energy transducer activity"/>
    <property type="evidence" value="ECO:0007669"/>
    <property type="project" value="InterPro"/>
</dbReference>
<dbReference type="Proteomes" id="UP000198670">
    <property type="component" value="Unassembled WGS sequence"/>
</dbReference>
<dbReference type="PRINTS" id="PR01374">
    <property type="entry name" value="TONBPROTEIN"/>
</dbReference>
<accession>A0A1I3NJB7</accession>
<dbReference type="PANTHER" id="PTHR33446">
    <property type="entry name" value="PROTEIN TONB-RELATED"/>
    <property type="match status" value="1"/>
</dbReference>
<dbReference type="SUPFAM" id="SSF74653">
    <property type="entry name" value="TolA/TonB C-terminal domain"/>
    <property type="match status" value="1"/>
</dbReference>
<proteinExistence type="predicted"/>
<dbReference type="Gene3D" id="3.30.1150.10">
    <property type="match status" value="1"/>
</dbReference>
<dbReference type="GO" id="GO:0098797">
    <property type="term" value="C:plasma membrane protein complex"/>
    <property type="evidence" value="ECO:0007669"/>
    <property type="project" value="TreeGrafter"/>
</dbReference>
<keyword evidence="1" id="KW-1133">Transmembrane helix</keyword>
<evidence type="ECO:0000256" key="1">
    <source>
        <dbReference type="SAM" id="Phobius"/>
    </source>
</evidence>
<dbReference type="InterPro" id="IPR051045">
    <property type="entry name" value="TonB-dependent_transducer"/>
</dbReference>
<evidence type="ECO:0000313" key="4">
    <source>
        <dbReference type="Proteomes" id="UP000198670"/>
    </source>
</evidence>
<dbReference type="PANTHER" id="PTHR33446:SF2">
    <property type="entry name" value="PROTEIN TONB"/>
    <property type="match status" value="1"/>
</dbReference>
<sequence>MFYPKSDLFSQDWLDVIFEGRNKQYGAYVLRRDASKLAAFALLIASTIFIVSLLIPLIKNRFFPDVAQRIADPFEKTHIIELAPPPPIDRSIPEPPTLTRPAPRVSQVRMPPPKVVAESQVTEEPPAAAQLKLVDPGSQTIEGNPNAAIHIDIPSGPGEIDAGITESTGAVDEPFQSVEVEPSFPGGMAAFLRYVQKNYRYPTRAVAEGVKGKVILTFIVERDGSLTDIKIIRDLQFGTGEEAVRLLKASPKWSPGIQNGREVRVAYTLPISLDISR</sequence>
<keyword evidence="4" id="KW-1185">Reference proteome</keyword>
<dbReference type="EMBL" id="FOQO01000007">
    <property type="protein sequence ID" value="SFJ09235.1"/>
    <property type="molecule type" value="Genomic_DNA"/>
</dbReference>
<dbReference type="OrthoDB" id="649093at2"/>
<evidence type="ECO:0000313" key="3">
    <source>
        <dbReference type="EMBL" id="SFJ09235.1"/>
    </source>
</evidence>
<dbReference type="GO" id="GO:0055085">
    <property type="term" value="P:transmembrane transport"/>
    <property type="evidence" value="ECO:0007669"/>
    <property type="project" value="InterPro"/>
</dbReference>
<reference evidence="3 4" key="1">
    <citation type="submission" date="2016-10" db="EMBL/GenBank/DDBJ databases">
        <authorList>
            <person name="de Groot N.N."/>
        </authorList>
    </citation>
    <scope>NUCLEOTIDE SEQUENCE [LARGE SCALE GENOMIC DNA]</scope>
    <source>
        <strain evidence="3 4">RK1</strain>
    </source>
</reference>
<dbReference type="InterPro" id="IPR003538">
    <property type="entry name" value="TonB"/>
</dbReference>
<dbReference type="STRING" id="1477437.SAMN05444682_107221"/>
<dbReference type="GO" id="GO:0015891">
    <property type="term" value="P:siderophore transport"/>
    <property type="evidence" value="ECO:0007669"/>
    <property type="project" value="InterPro"/>
</dbReference>
<feature type="domain" description="TonB C-terminal" evidence="2">
    <location>
        <begin position="186"/>
        <end position="277"/>
    </location>
</feature>
<gene>
    <name evidence="3" type="ORF">SAMN05444682_107221</name>
</gene>
<dbReference type="PROSITE" id="PS52015">
    <property type="entry name" value="TONB_CTD"/>
    <property type="match status" value="1"/>
</dbReference>
<dbReference type="Pfam" id="PF03544">
    <property type="entry name" value="TonB_C"/>
    <property type="match status" value="1"/>
</dbReference>
<dbReference type="InterPro" id="IPR037682">
    <property type="entry name" value="TonB_C"/>
</dbReference>
<name>A0A1I3NJB7_9SPHI</name>
<evidence type="ECO:0000259" key="2">
    <source>
        <dbReference type="PROSITE" id="PS52015"/>
    </source>
</evidence>
<protein>
    <submittedName>
        <fullName evidence="3">Outer membrane transport energization protein TonB</fullName>
    </submittedName>
</protein>
<organism evidence="3 4">
    <name type="scientific">Parapedobacter indicus</name>
    <dbReference type="NCBI Taxonomy" id="1477437"/>
    <lineage>
        <taxon>Bacteria</taxon>
        <taxon>Pseudomonadati</taxon>
        <taxon>Bacteroidota</taxon>
        <taxon>Sphingobacteriia</taxon>
        <taxon>Sphingobacteriales</taxon>
        <taxon>Sphingobacteriaceae</taxon>
        <taxon>Parapedobacter</taxon>
    </lineage>
</organism>
<keyword evidence="1" id="KW-0472">Membrane</keyword>
<dbReference type="RefSeq" id="WP_090628245.1">
    <property type="nucleotide sequence ID" value="NZ_FOQO01000007.1"/>
</dbReference>
<dbReference type="AlphaFoldDB" id="A0A1I3NJB7"/>
<keyword evidence="1" id="KW-0812">Transmembrane</keyword>
<feature type="transmembrane region" description="Helical" evidence="1">
    <location>
        <begin position="37"/>
        <end position="58"/>
    </location>
</feature>